<proteinExistence type="predicted"/>
<dbReference type="PANTHER" id="PTHR42865:SF8">
    <property type="entry name" value="SERINE_THREONINE TRANSPORTER SSTT"/>
    <property type="match status" value="1"/>
</dbReference>
<dbReference type="Proteomes" id="UP000233343">
    <property type="component" value="Unassembled WGS sequence"/>
</dbReference>
<feature type="transmembrane region" description="Helical" evidence="6">
    <location>
        <begin position="119"/>
        <end position="145"/>
    </location>
</feature>
<dbReference type="GO" id="GO:0032329">
    <property type="term" value="P:serine transport"/>
    <property type="evidence" value="ECO:0007669"/>
    <property type="project" value="TreeGrafter"/>
</dbReference>
<comment type="caution">
    <text evidence="7">The sequence shown here is derived from an EMBL/GenBank/DDBJ whole genome shotgun (WGS) entry which is preliminary data.</text>
</comment>
<evidence type="ECO:0000256" key="1">
    <source>
        <dbReference type="ARBA" id="ARBA00004141"/>
    </source>
</evidence>
<dbReference type="STRING" id="549687.GCA_001636335_03761"/>
<feature type="transmembrane region" description="Helical" evidence="6">
    <location>
        <begin position="192"/>
        <end position="216"/>
    </location>
</feature>
<protein>
    <submittedName>
        <fullName evidence="7">Dicarboxylate/amino acid:cation symporter</fullName>
    </submittedName>
</protein>
<dbReference type="InterPro" id="IPR001991">
    <property type="entry name" value="Na-dicarboxylate_symporter"/>
</dbReference>
<feature type="transmembrane region" description="Helical" evidence="6">
    <location>
        <begin position="332"/>
        <end position="356"/>
    </location>
</feature>
<keyword evidence="3 6" id="KW-0812">Transmembrane</keyword>
<dbReference type="PRINTS" id="PR00173">
    <property type="entry name" value="EDTRNSPORT"/>
</dbReference>
<evidence type="ECO:0000256" key="5">
    <source>
        <dbReference type="ARBA" id="ARBA00023136"/>
    </source>
</evidence>
<evidence type="ECO:0000256" key="6">
    <source>
        <dbReference type="SAM" id="Phobius"/>
    </source>
</evidence>
<evidence type="ECO:0000256" key="3">
    <source>
        <dbReference type="ARBA" id="ARBA00022692"/>
    </source>
</evidence>
<dbReference type="AlphaFoldDB" id="A0A2N0ZJR1"/>
<sequence>MKNLGLLPKIILAIALGILIGSFAPESVIKIFSTFNGLFGNFLGFIIPLIIIGFIAPGIGTMGRGAGKLLGISTGLAYASTILAGLLALFVANSFYPVLLKNQTLNRFGNPEEALLKPYFSIEMTPIMDVMAALMIAFIIGLGLAAIKGEFLQHAMEDFRSIIEKVIAKVIIPLLPIHIFGIFSNMTQGGQVGAIISVFAKVFVMIIGLHMIFLLIQYSFAGALAKKNPVKMLKEMLPAYFTALGTQSSASTIPVTIKHAKKLGASEKVTDFSIPLLANIHLSGSTITLVSCSVAVLMLQGQSATLAEVLPFILMLGVTMIAAPGVPGGAVMAALGLLESMLGFDATMVALMIALYMAQDSFGTACNVAGDGAIAVMTDKLSKKEQQANHTAA</sequence>
<feature type="transmembrane region" description="Helical" evidence="6">
    <location>
        <begin position="35"/>
        <end position="56"/>
    </location>
</feature>
<dbReference type="SUPFAM" id="SSF118215">
    <property type="entry name" value="Proton glutamate symport protein"/>
    <property type="match status" value="1"/>
</dbReference>
<dbReference type="EMBL" id="PISD01000013">
    <property type="protein sequence ID" value="PKG29741.1"/>
    <property type="molecule type" value="Genomic_DNA"/>
</dbReference>
<keyword evidence="2" id="KW-0813">Transport</keyword>
<keyword evidence="5 6" id="KW-0472">Membrane</keyword>
<keyword evidence="4 6" id="KW-1133">Transmembrane helix</keyword>
<organism evidence="7 8">
    <name type="scientific">Cytobacillus horneckiae</name>
    <dbReference type="NCBI Taxonomy" id="549687"/>
    <lineage>
        <taxon>Bacteria</taxon>
        <taxon>Bacillati</taxon>
        <taxon>Bacillota</taxon>
        <taxon>Bacilli</taxon>
        <taxon>Bacillales</taxon>
        <taxon>Bacillaceae</taxon>
        <taxon>Cytobacillus</taxon>
    </lineage>
</organism>
<feature type="transmembrane region" description="Helical" evidence="6">
    <location>
        <begin position="277"/>
        <end position="299"/>
    </location>
</feature>
<dbReference type="PANTHER" id="PTHR42865">
    <property type="entry name" value="PROTON/GLUTAMATE-ASPARTATE SYMPORTER"/>
    <property type="match status" value="1"/>
</dbReference>
<reference evidence="7 8" key="1">
    <citation type="journal article" date="2010" name="Int. J. Syst. Evol. Microbiol.">
        <title>Bacillus horneckiae sp. nov., isolated from a spacecraft-assembly clean room.</title>
        <authorList>
            <person name="Vaishampayan P."/>
            <person name="Probst A."/>
            <person name="Krishnamurthi S."/>
            <person name="Ghosh S."/>
            <person name="Osman S."/>
            <person name="McDowall A."/>
            <person name="Ruckmani A."/>
            <person name="Mayilraj S."/>
            <person name="Venkateswaran K."/>
        </authorList>
    </citation>
    <scope>NUCLEOTIDE SEQUENCE [LARGE SCALE GENOMIC DNA]</scope>
    <source>
        <strain evidence="8">1PO1SC</strain>
    </source>
</reference>
<name>A0A2N0ZJR1_9BACI</name>
<comment type="subcellular location">
    <subcellularLocation>
        <location evidence="1">Membrane</location>
        <topology evidence="1">Multi-pass membrane protein</topology>
    </subcellularLocation>
</comment>
<dbReference type="Gene3D" id="1.10.3860.10">
    <property type="entry name" value="Sodium:dicarboxylate symporter"/>
    <property type="match status" value="1"/>
</dbReference>
<gene>
    <name evidence="7" type="ORF">CWS20_07705</name>
</gene>
<dbReference type="GO" id="GO:0005295">
    <property type="term" value="F:neutral L-amino acid:sodium symporter activity"/>
    <property type="evidence" value="ECO:0007669"/>
    <property type="project" value="TreeGrafter"/>
</dbReference>
<feature type="transmembrane region" description="Helical" evidence="6">
    <location>
        <begin position="306"/>
        <end position="326"/>
    </location>
</feature>
<dbReference type="InterPro" id="IPR036458">
    <property type="entry name" value="Na:dicarbo_symporter_sf"/>
</dbReference>
<keyword evidence="8" id="KW-1185">Reference proteome</keyword>
<dbReference type="GO" id="GO:0005886">
    <property type="term" value="C:plasma membrane"/>
    <property type="evidence" value="ECO:0007669"/>
    <property type="project" value="TreeGrafter"/>
</dbReference>
<dbReference type="Pfam" id="PF00375">
    <property type="entry name" value="SDF"/>
    <property type="match status" value="1"/>
</dbReference>
<evidence type="ECO:0000256" key="2">
    <source>
        <dbReference type="ARBA" id="ARBA00022448"/>
    </source>
</evidence>
<evidence type="ECO:0000313" key="8">
    <source>
        <dbReference type="Proteomes" id="UP000233343"/>
    </source>
</evidence>
<feature type="transmembrane region" description="Helical" evidence="6">
    <location>
        <begin position="76"/>
        <end position="99"/>
    </location>
</feature>
<dbReference type="RefSeq" id="WP_066192912.1">
    <property type="nucleotide sequence ID" value="NZ_JARMMB010000020.1"/>
</dbReference>
<accession>A0A2N0ZJR1</accession>
<evidence type="ECO:0000256" key="4">
    <source>
        <dbReference type="ARBA" id="ARBA00022989"/>
    </source>
</evidence>
<feature type="transmembrane region" description="Helical" evidence="6">
    <location>
        <begin position="166"/>
        <end position="186"/>
    </location>
</feature>
<evidence type="ECO:0000313" key="7">
    <source>
        <dbReference type="EMBL" id="PKG29741.1"/>
    </source>
</evidence>